<evidence type="ECO:0000259" key="2">
    <source>
        <dbReference type="Pfam" id="PF04548"/>
    </source>
</evidence>
<dbReference type="InterPro" id="IPR006703">
    <property type="entry name" value="G_AIG1"/>
</dbReference>
<accession>A0AA39WY99</accession>
<dbReference type="SUPFAM" id="SSF52540">
    <property type="entry name" value="P-loop containing nucleoside triphosphate hydrolases"/>
    <property type="match status" value="1"/>
</dbReference>
<reference evidence="3" key="1">
    <citation type="submission" date="2023-06" db="EMBL/GenBank/DDBJ databases">
        <title>Genome-scale phylogeny and comparative genomics of the fungal order Sordariales.</title>
        <authorList>
            <consortium name="Lawrence Berkeley National Laboratory"/>
            <person name="Hensen N."/>
            <person name="Bonometti L."/>
            <person name="Westerberg I."/>
            <person name="Brannstrom I.O."/>
            <person name="Guillou S."/>
            <person name="Cros-Aarteil S."/>
            <person name="Calhoun S."/>
            <person name="Haridas S."/>
            <person name="Kuo A."/>
            <person name="Mondo S."/>
            <person name="Pangilinan J."/>
            <person name="Riley R."/>
            <person name="Labutti K."/>
            <person name="Andreopoulos B."/>
            <person name="Lipzen A."/>
            <person name="Chen C."/>
            <person name="Yanf M."/>
            <person name="Daum C."/>
            <person name="Ng V."/>
            <person name="Clum A."/>
            <person name="Steindorff A."/>
            <person name="Ohm R."/>
            <person name="Martin F."/>
            <person name="Silar P."/>
            <person name="Natvig D."/>
            <person name="Lalanne C."/>
            <person name="Gautier V."/>
            <person name="Ament-Velasquez S.L."/>
            <person name="Kruys A."/>
            <person name="Hutchinson M.I."/>
            <person name="Powell A.J."/>
            <person name="Barry K."/>
            <person name="Miller A.N."/>
            <person name="Grigoriev I.V."/>
            <person name="Debuchy R."/>
            <person name="Gladieux P."/>
            <person name="Thoren M.H."/>
            <person name="Johannesson H."/>
        </authorList>
    </citation>
    <scope>NUCLEOTIDE SEQUENCE</scope>
    <source>
        <strain evidence="3">CBS 606.72</strain>
    </source>
</reference>
<dbReference type="EMBL" id="JAULSU010000003">
    <property type="protein sequence ID" value="KAK0623864.1"/>
    <property type="molecule type" value="Genomic_DNA"/>
</dbReference>
<evidence type="ECO:0000313" key="4">
    <source>
        <dbReference type="Proteomes" id="UP001175000"/>
    </source>
</evidence>
<dbReference type="Proteomes" id="UP001175000">
    <property type="component" value="Unassembled WGS sequence"/>
</dbReference>
<dbReference type="InterPro" id="IPR027417">
    <property type="entry name" value="P-loop_NTPase"/>
</dbReference>
<keyword evidence="3" id="KW-0378">Hydrolase</keyword>
<gene>
    <name evidence="3" type="ORF">B0T14DRAFT_190629</name>
</gene>
<organism evidence="3 4">
    <name type="scientific">Immersiella caudata</name>
    <dbReference type="NCBI Taxonomy" id="314043"/>
    <lineage>
        <taxon>Eukaryota</taxon>
        <taxon>Fungi</taxon>
        <taxon>Dikarya</taxon>
        <taxon>Ascomycota</taxon>
        <taxon>Pezizomycotina</taxon>
        <taxon>Sordariomycetes</taxon>
        <taxon>Sordariomycetidae</taxon>
        <taxon>Sordariales</taxon>
        <taxon>Lasiosphaeriaceae</taxon>
        <taxon>Immersiella</taxon>
    </lineage>
</organism>
<name>A0AA39WY99_9PEZI</name>
<evidence type="ECO:0000256" key="1">
    <source>
        <dbReference type="ARBA" id="ARBA00022741"/>
    </source>
</evidence>
<dbReference type="GO" id="GO:0016787">
    <property type="term" value="F:hydrolase activity"/>
    <property type="evidence" value="ECO:0007669"/>
    <property type="project" value="UniProtKB-KW"/>
</dbReference>
<protein>
    <submittedName>
        <fullName evidence="3">P-loop containing nucleoside triphosphate hydrolase protein</fullName>
    </submittedName>
</protein>
<keyword evidence="1" id="KW-0547">Nucleotide-binding</keyword>
<evidence type="ECO:0000313" key="3">
    <source>
        <dbReference type="EMBL" id="KAK0623864.1"/>
    </source>
</evidence>
<dbReference type="AlphaFoldDB" id="A0AA39WY99"/>
<comment type="caution">
    <text evidence="3">The sequence shown here is derived from an EMBL/GenBank/DDBJ whole genome shotgun (WGS) entry which is preliminary data.</text>
</comment>
<proteinExistence type="predicted"/>
<sequence>MADSEGVADGDILIALLGLTGAGKTTFVKIASGDQSLVVGHSIYPCTQEPKAVPFRMPDGRKIILIDTPGFDDDNRSDVEILEGIAKWMSQRGYLKRHRLDGLILLHPITVHRVGGTERRRTKLLQTILGEKAYNRIIIATTMWEQLNPSGDIMERQEERRRDLWSDLVNQGAQIREHYNNRDSAHRIIQEIVHISQRCGKLEPLLQTELTGNPNVIETTAGRTVKQQLLKDIKLSKSLLKEHELNRPERLSKRERKERKEEWEAWSEWRDKKAMLEERLDIHQVRLKRLNSLSFRLKNFFTGLFGG</sequence>
<feature type="domain" description="AIG1-type G" evidence="2">
    <location>
        <begin position="14"/>
        <end position="182"/>
    </location>
</feature>
<dbReference type="Pfam" id="PF04548">
    <property type="entry name" value="AIG1"/>
    <property type="match status" value="1"/>
</dbReference>
<keyword evidence="4" id="KW-1185">Reference proteome</keyword>
<dbReference type="GO" id="GO:0005525">
    <property type="term" value="F:GTP binding"/>
    <property type="evidence" value="ECO:0007669"/>
    <property type="project" value="InterPro"/>
</dbReference>
<dbReference type="Gene3D" id="3.40.50.300">
    <property type="entry name" value="P-loop containing nucleotide triphosphate hydrolases"/>
    <property type="match status" value="1"/>
</dbReference>